<evidence type="ECO:0000259" key="3">
    <source>
        <dbReference type="Pfam" id="PF26103"/>
    </source>
</evidence>
<gene>
    <name evidence="5" type="ORF">DPMN_004415</name>
</gene>
<evidence type="ECO:0000313" key="6">
    <source>
        <dbReference type="Proteomes" id="UP000828390"/>
    </source>
</evidence>
<accession>A0A9D4RTJ0</accession>
<dbReference type="Pfam" id="PF26106">
    <property type="entry name" value="TPR_Epg5_C"/>
    <property type="match status" value="1"/>
</dbReference>
<dbReference type="InterPro" id="IPR051436">
    <property type="entry name" value="Autophagy-related_EPG5"/>
</dbReference>
<sequence>QCVQLVSDHWENFKAANEYNLQATSLQKLQAEYDAFFLRAVNLIHISQRLGSWQYIADMPQGQGHDLPLDITFIPPAGECCAYVKGLSFSSDPSCHSQLSDILQHVSASEGVYLLNAMTNMTQCCSAADVSFIETVTISVFEVSFICPETRDISSKMGRELLAEVVKCHPFILSVLVQRVNESLDKLGQMGIYFFKGLPLSSWLPTDPDLAVVRQWLLTSDLSSPANQMAQQILMNIHWGTTNKGNRLMVPWRIHKQVAVLVVEAYQRFIHGKHLGSMIMEGVKQMSAAVQQYQTTEQEFHAWCWNLLHRLVLHWTSLPSQDEHYAAQQGGAPDLNSDDSLLPLVKGVKEKNPTACYVALMVTKMGQNVNEFLSEGIRQLEVLTEQGLSRAIVSTVYYTLRMFVDNQKYILDSIRFQEVVLAVLHADESYFKVVKGLLSYDFPGPITKLFTSMILSQVEECGKEGNAGFVAAIDMWTRIVLQIPKWHLNRNCCCVLDHLIKAAFTNTQALQRVQKTFTEYYKKFCQQERGQGMVSSILTWVTSGIHLPSFMDKLSGGEFCWLAYIVLCLEGSYEVETRLWPALQEELLANPKAGTEQCLKKSIMKLKLDQAPVWGNLNIVRWANKALDMPEDHPVAVLVWQRFFGLYLGRLTTNQSTVSQRATVGERFFSTIGYSSYPKKMRKKLGQVADHYVKLSSETVDEDDEDAVSRKELHYRLSRLFQTFQLWVEEPLLHDATLYLPSLPIQYLAEKLLVVFQNHTAPWLEYLDLKGVLHELEVMTSEWKLSNTPEQNPKTKEPNETEALKLSGKEQILLRLSRMEEPLPPPPVPPIKPPVPEMSPGLAENKSAILHLLEADLTTLREYAGNHCAQVAGLKQLDEVYIDKVTRVFQNVGQQVTIEIRCSSMINPLHKCAKPGAITTWVDEKWTDKTIQRNVDENRAEYKQRLIACKVPFSKNTIVAAVHTENAITMLVKMYRGSTDEHRRANLCSIGCNLFFRMGEVITDSILQYPPTKQFFASCIDILGKEFVQCELQLPDQVLAMVLERQEIGGLLSPHFKPNLSPQTFVRMYGSLVQQIRHDRPGPERDVGSLALQVAAMLLSKFDMLAWLGEYSPSRQEVKTLIEHLSVAFIACGLKPELHYNTLYQVYLIHEKKLLQYRFPMYLHEVLAAILQGSSIQRVCVQCWEVLHSYCFHSNDLESRGHSDVCTMLSLDEIRNLMTWLGFEFMQMRLNVKQTSNFGLYSKWQPYVTYIARLLRDLSKCLLDKMLPNIADANTNDGLDMVWKAVVESYCPWIQTVTIQKVGCVPWIDSDRELAAEMVQSLTDFVAYAQYRTEDIHHRFFNDFLSLLWLYFATTLCVEDTAPTVVTVYNTQFAKLPWQQLVPNLAVMETMTRLKETGCSMGFNLVTDIMAAVGWKQVMEFYETHYDHNRLVQFEGCFFLLLIQAFSERKHIESPEIQDVMTQAQVLEWKHLSANDFKRASSWLLQSCDPKWLLLSRTSIEVLGLRIAETAAGFNTSVSAMLTEEWTTKRLGYLHCLSSLICQFTYLQDMNPASLSTVVLNLLTQIETVESAVVDTRTQIEESTDMVKEILSLLNNSNPDNKGSEVIMEVIMDWLRESPQTILLSPCIRAASRNLASLTYMVRIVEHCIELSFVPGTNRVQTVDPWSHILSALQVPELNLTEFFMACLNESSFLLLYSFLLQQVPLRQTLSEQQGVIEMVCDWTERAKPCSDNESKLLLWWFQAVDLILRQIDHGRDTVTCVMLIRKLMNRVKGFGEDRASEGLLGAIGLGRKSQLSERFRVCSRAFVAFCSLQIAGDSSLRLKPADPASSVPAVKLDVNNLLSIKTNKKYQPIRTQVDRVCEYVNDQSKCLRDAIGLLAMLKELFYADKHFLSLIES</sequence>
<reference evidence="5" key="1">
    <citation type="journal article" date="2019" name="bioRxiv">
        <title>The Genome of the Zebra Mussel, Dreissena polymorpha: A Resource for Invasive Species Research.</title>
        <authorList>
            <person name="McCartney M.A."/>
            <person name="Auch B."/>
            <person name="Kono T."/>
            <person name="Mallez S."/>
            <person name="Zhang Y."/>
            <person name="Obille A."/>
            <person name="Becker A."/>
            <person name="Abrahante J.E."/>
            <person name="Garbe J."/>
            <person name="Badalamenti J.P."/>
            <person name="Herman A."/>
            <person name="Mangelson H."/>
            <person name="Liachko I."/>
            <person name="Sullivan S."/>
            <person name="Sone E.D."/>
            <person name="Koren S."/>
            <person name="Silverstein K.A.T."/>
            <person name="Beckman K.B."/>
            <person name="Gohl D.M."/>
        </authorList>
    </citation>
    <scope>NUCLEOTIDE SEQUENCE</scope>
    <source>
        <strain evidence="5">Duluth1</strain>
        <tissue evidence="5">Whole animal</tissue>
    </source>
</reference>
<evidence type="ECO:0000256" key="2">
    <source>
        <dbReference type="ARBA" id="ARBA00023006"/>
    </source>
</evidence>
<dbReference type="InterPro" id="IPR058750">
    <property type="entry name" value="TPR_Epg5"/>
</dbReference>
<evidence type="ECO:0000313" key="5">
    <source>
        <dbReference type="EMBL" id="KAH3880499.1"/>
    </source>
</evidence>
<dbReference type="EMBL" id="JAIWYP010000001">
    <property type="protein sequence ID" value="KAH3880499.1"/>
    <property type="molecule type" value="Genomic_DNA"/>
</dbReference>
<dbReference type="Proteomes" id="UP000828390">
    <property type="component" value="Unassembled WGS sequence"/>
</dbReference>
<comment type="similarity">
    <text evidence="1">Belongs to the EPG5 family.</text>
</comment>
<dbReference type="GO" id="GO:0097352">
    <property type="term" value="P:autophagosome maturation"/>
    <property type="evidence" value="ECO:0007669"/>
    <property type="project" value="TreeGrafter"/>
</dbReference>
<dbReference type="Pfam" id="PF26103">
    <property type="entry name" value="TPR_Epg5"/>
    <property type="match status" value="1"/>
</dbReference>
<dbReference type="PANTHER" id="PTHR31139">
    <property type="entry name" value="ECTOPIC P GRANULES PROTEIN 5 HOMOLOG"/>
    <property type="match status" value="1"/>
</dbReference>
<feature type="domain" description="Epg5-like central TPR repeats" evidence="3">
    <location>
        <begin position="1037"/>
        <end position="1415"/>
    </location>
</feature>
<keyword evidence="2" id="KW-0072">Autophagy</keyword>
<reference evidence="5" key="2">
    <citation type="submission" date="2020-11" db="EMBL/GenBank/DDBJ databases">
        <authorList>
            <person name="McCartney M.A."/>
            <person name="Auch B."/>
            <person name="Kono T."/>
            <person name="Mallez S."/>
            <person name="Becker A."/>
            <person name="Gohl D.M."/>
            <person name="Silverstein K.A.T."/>
            <person name="Koren S."/>
            <person name="Bechman K.B."/>
            <person name="Herman A."/>
            <person name="Abrahante J.E."/>
            <person name="Garbe J."/>
        </authorList>
    </citation>
    <scope>NUCLEOTIDE SEQUENCE</scope>
    <source>
        <strain evidence="5">Duluth1</strain>
        <tissue evidence="5">Whole animal</tissue>
    </source>
</reference>
<dbReference type="PANTHER" id="PTHR31139:SF4">
    <property type="entry name" value="ECTOPIC P GRANULES PROTEIN 5 HOMOLOG"/>
    <property type="match status" value="1"/>
</dbReference>
<dbReference type="Pfam" id="PF26573">
    <property type="entry name" value="TPR_Epg5_2"/>
    <property type="match status" value="1"/>
</dbReference>
<evidence type="ECO:0008006" key="7">
    <source>
        <dbReference type="Google" id="ProtNLM"/>
    </source>
</evidence>
<feature type="non-terminal residue" evidence="5">
    <location>
        <position position="1"/>
    </location>
</feature>
<evidence type="ECO:0000256" key="1">
    <source>
        <dbReference type="ARBA" id="ARBA00010948"/>
    </source>
</evidence>
<comment type="caution">
    <text evidence="5">The sequence shown here is derived from an EMBL/GenBank/DDBJ whole genome shotgun (WGS) entry which is preliminary data.</text>
</comment>
<protein>
    <recommendedName>
        <fullName evidence="7">Ectopic P granules protein 5 homolog</fullName>
    </recommendedName>
</protein>
<dbReference type="GO" id="GO:0005737">
    <property type="term" value="C:cytoplasm"/>
    <property type="evidence" value="ECO:0007669"/>
    <property type="project" value="TreeGrafter"/>
</dbReference>
<dbReference type="InterPro" id="IPR059030">
    <property type="entry name" value="TPR_Epg5_mid"/>
</dbReference>
<name>A0A9D4RTJ0_DREPO</name>
<evidence type="ECO:0000259" key="4">
    <source>
        <dbReference type="Pfam" id="PF26573"/>
    </source>
</evidence>
<proteinExistence type="inferred from homology"/>
<keyword evidence="6" id="KW-1185">Reference proteome</keyword>
<feature type="domain" description="Epg5-like TPR" evidence="4">
    <location>
        <begin position="574"/>
        <end position="768"/>
    </location>
</feature>
<organism evidence="5 6">
    <name type="scientific">Dreissena polymorpha</name>
    <name type="common">Zebra mussel</name>
    <name type="synonym">Mytilus polymorpha</name>
    <dbReference type="NCBI Taxonomy" id="45954"/>
    <lineage>
        <taxon>Eukaryota</taxon>
        <taxon>Metazoa</taxon>
        <taxon>Spiralia</taxon>
        <taxon>Lophotrochozoa</taxon>
        <taxon>Mollusca</taxon>
        <taxon>Bivalvia</taxon>
        <taxon>Autobranchia</taxon>
        <taxon>Heteroconchia</taxon>
        <taxon>Euheterodonta</taxon>
        <taxon>Imparidentia</taxon>
        <taxon>Neoheterodontei</taxon>
        <taxon>Myida</taxon>
        <taxon>Dreissenoidea</taxon>
        <taxon>Dreissenidae</taxon>
        <taxon>Dreissena</taxon>
    </lineage>
</organism>